<dbReference type="InterPro" id="IPR000595">
    <property type="entry name" value="cNMP-bd_dom"/>
</dbReference>
<dbReference type="InterPro" id="IPR023408">
    <property type="entry name" value="MscS_beta-dom_sf"/>
</dbReference>
<proteinExistence type="predicted"/>
<dbReference type="InterPro" id="IPR011066">
    <property type="entry name" value="MscS_channel_C_sf"/>
</dbReference>
<dbReference type="SUPFAM" id="SSF50182">
    <property type="entry name" value="Sm-like ribonucleoproteins"/>
    <property type="match status" value="1"/>
</dbReference>
<protein>
    <submittedName>
        <fullName evidence="8">Mechanosensitive ion channel family protein</fullName>
    </submittedName>
</protein>
<evidence type="ECO:0000256" key="2">
    <source>
        <dbReference type="ARBA" id="ARBA00022475"/>
    </source>
</evidence>
<sequence length="498" mass="54467">MNPTDFTYYWWIVVGVLTAALTMLFIRKTAPAEVREALRFPAWCVAVAVAAALADAFLSSFAPPALFRHLSAIGLALALGRLSVLAFFDAGIARRLGLTAERIFRDIIQGIVYAAVALLALSWSGVQVTSLLVTSALFTAIIGLSLQDTLGNIVAGLTLQVQQPFEVGDWIQLDDGQRAGEVVEINWRAVRIFTLDQEQVTIPNGLLAKSQIVTYTKPSSLARQTVFVQAPYHIPPEHVRAAILTTIRDIPEICADPPPVVATFAFLENATIRYAIRYFIANFGRREAIASLVRDRAWYALDRAAVELPLPLTGIELRRPVSPEVKQQQLVAASEQLLGAVPLLACLSKSERLVAAEGMRLLRYAPGEALVRQGEPGDALFILEAGTVCVEVDGLEVGQMHAPDCFGEMALMTGEPRSATIRAVGEVTVRTIHRDVFCHLLRTNPRLAETFSRVLAERLEARRLSLEAARSAAVPDMAHMDSKSTQLLAQIKRLFALE</sequence>
<keyword evidence="4 6" id="KW-1133">Transmembrane helix</keyword>
<dbReference type="InterPro" id="IPR018488">
    <property type="entry name" value="cNMP-bd_CS"/>
</dbReference>
<dbReference type="SUPFAM" id="SSF51206">
    <property type="entry name" value="cAMP-binding domain-like"/>
    <property type="match status" value="1"/>
</dbReference>
<evidence type="ECO:0000256" key="3">
    <source>
        <dbReference type="ARBA" id="ARBA00022692"/>
    </source>
</evidence>
<keyword evidence="9" id="KW-1185">Reference proteome</keyword>
<evidence type="ECO:0000313" key="8">
    <source>
        <dbReference type="EMBL" id="QUV93131.1"/>
    </source>
</evidence>
<dbReference type="PROSITE" id="PS50042">
    <property type="entry name" value="CNMP_BINDING_3"/>
    <property type="match status" value="1"/>
</dbReference>
<evidence type="ECO:0000259" key="7">
    <source>
        <dbReference type="PROSITE" id="PS50042"/>
    </source>
</evidence>
<dbReference type="InterPro" id="IPR006685">
    <property type="entry name" value="MscS_channel_2nd"/>
</dbReference>
<keyword evidence="2" id="KW-1003">Cell membrane</keyword>
<feature type="domain" description="Cyclic nucleotide-binding" evidence="7">
    <location>
        <begin position="343"/>
        <end position="458"/>
    </location>
</feature>
<dbReference type="InterPro" id="IPR014710">
    <property type="entry name" value="RmlC-like_jellyroll"/>
</dbReference>
<gene>
    <name evidence="8" type="ORF">J8C05_07020</name>
</gene>
<dbReference type="PANTHER" id="PTHR30221:SF20">
    <property type="entry name" value="SMALL-CONDUCTANCE MECHANOSENSITIVE CHANNEL"/>
    <property type="match status" value="1"/>
</dbReference>
<dbReference type="Proteomes" id="UP000677668">
    <property type="component" value="Chromosome 1"/>
</dbReference>
<dbReference type="Pfam" id="PF00924">
    <property type="entry name" value="MS_channel_2nd"/>
    <property type="match status" value="1"/>
</dbReference>
<feature type="transmembrane region" description="Helical" evidence="6">
    <location>
        <begin position="70"/>
        <end position="90"/>
    </location>
</feature>
<keyword evidence="3 6" id="KW-0812">Transmembrane</keyword>
<feature type="transmembrane region" description="Helical" evidence="6">
    <location>
        <begin position="6"/>
        <end position="26"/>
    </location>
</feature>
<evidence type="ECO:0000256" key="5">
    <source>
        <dbReference type="ARBA" id="ARBA00023136"/>
    </source>
</evidence>
<dbReference type="RefSeq" id="WP_211421541.1">
    <property type="nucleotide sequence ID" value="NZ_CP072642.1"/>
</dbReference>
<dbReference type="PROSITE" id="PS00889">
    <property type="entry name" value="CNMP_BINDING_2"/>
    <property type="match status" value="1"/>
</dbReference>
<dbReference type="InterPro" id="IPR018490">
    <property type="entry name" value="cNMP-bd_dom_sf"/>
</dbReference>
<dbReference type="EMBL" id="CP072642">
    <property type="protein sequence ID" value="QUV93131.1"/>
    <property type="molecule type" value="Genomic_DNA"/>
</dbReference>
<dbReference type="Gene3D" id="2.60.120.10">
    <property type="entry name" value="Jelly Rolls"/>
    <property type="match status" value="1"/>
</dbReference>
<reference evidence="8 9" key="1">
    <citation type="submission" date="2021-03" db="EMBL/GenBank/DDBJ databases">
        <title>Genomic and phenotypic characterization of Chloracidobacterium isolates provides evidence for multiple species.</title>
        <authorList>
            <person name="Saini M.K."/>
            <person name="Costas A.M.G."/>
            <person name="Tank M."/>
            <person name="Bryant D.A."/>
        </authorList>
    </citation>
    <scope>NUCLEOTIDE SEQUENCE [LARGE SCALE GENOMIC DNA]</scope>
    <source>
        <strain evidence="8 9">N</strain>
    </source>
</reference>
<feature type="transmembrane region" description="Helical" evidence="6">
    <location>
        <begin position="38"/>
        <end position="58"/>
    </location>
</feature>
<organism evidence="8 9">
    <name type="scientific">Chloracidobacterium sp. N</name>
    <dbReference type="NCBI Taxonomy" id="2821540"/>
    <lineage>
        <taxon>Bacteria</taxon>
        <taxon>Pseudomonadati</taxon>
        <taxon>Acidobacteriota</taxon>
        <taxon>Terriglobia</taxon>
        <taxon>Terriglobales</taxon>
        <taxon>Acidobacteriaceae</taxon>
        <taxon>Chloracidobacterium</taxon>
        <taxon>Chloracidobacterium aggregatum</taxon>
    </lineage>
</organism>
<dbReference type="InterPro" id="IPR045275">
    <property type="entry name" value="MscS_archaea/bacteria_type"/>
</dbReference>
<feature type="transmembrane region" description="Helical" evidence="6">
    <location>
        <begin position="111"/>
        <end position="144"/>
    </location>
</feature>
<name>A0ABX8B0M7_9BACT</name>
<dbReference type="Gene3D" id="1.10.287.1260">
    <property type="match status" value="1"/>
</dbReference>
<accession>A0ABX8B0M7</accession>
<dbReference type="PANTHER" id="PTHR30221">
    <property type="entry name" value="SMALL-CONDUCTANCE MECHANOSENSITIVE CHANNEL"/>
    <property type="match status" value="1"/>
</dbReference>
<dbReference type="PRINTS" id="PR00103">
    <property type="entry name" value="CAMPKINASE"/>
</dbReference>
<dbReference type="Gene3D" id="2.30.30.60">
    <property type="match status" value="1"/>
</dbReference>
<dbReference type="PROSITE" id="PS00888">
    <property type="entry name" value="CNMP_BINDING_1"/>
    <property type="match status" value="1"/>
</dbReference>
<dbReference type="CDD" id="cd00038">
    <property type="entry name" value="CAP_ED"/>
    <property type="match status" value="1"/>
</dbReference>
<dbReference type="Pfam" id="PF00027">
    <property type="entry name" value="cNMP_binding"/>
    <property type="match status" value="1"/>
</dbReference>
<dbReference type="SMART" id="SM00100">
    <property type="entry name" value="cNMP"/>
    <property type="match status" value="1"/>
</dbReference>
<evidence type="ECO:0000313" key="9">
    <source>
        <dbReference type="Proteomes" id="UP000677668"/>
    </source>
</evidence>
<evidence type="ECO:0000256" key="6">
    <source>
        <dbReference type="SAM" id="Phobius"/>
    </source>
</evidence>
<evidence type="ECO:0000256" key="4">
    <source>
        <dbReference type="ARBA" id="ARBA00022989"/>
    </source>
</evidence>
<dbReference type="Gene3D" id="3.30.70.100">
    <property type="match status" value="1"/>
</dbReference>
<dbReference type="SUPFAM" id="SSF82689">
    <property type="entry name" value="Mechanosensitive channel protein MscS (YggB), C-terminal domain"/>
    <property type="match status" value="1"/>
</dbReference>
<keyword evidence="5 6" id="KW-0472">Membrane</keyword>
<evidence type="ECO:0000256" key="1">
    <source>
        <dbReference type="ARBA" id="ARBA00004651"/>
    </source>
</evidence>
<comment type="subcellular location">
    <subcellularLocation>
        <location evidence="1">Cell membrane</location>
        <topology evidence="1">Multi-pass membrane protein</topology>
    </subcellularLocation>
</comment>
<dbReference type="InterPro" id="IPR010920">
    <property type="entry name" value="LSM_dom_sf"/>
</dbReference>